<keyword evidence="2" id="KW-1185">Reference proteome</keyword>
<dbReference type="KEGG" id="lpav:PLANPX_4425"/>
<name>A0A5K7XKJ5_9BACT</name>
<evidence type="ECO:0000313" key="1">
    <source>
        <dbReference type="EMBL" id="BBO34813.1"/>
    </source>
</evidence>
<sequence>MCNCLPSSYIEYSKIRQNSGLDGTARGQSIFRCICTVEQLEYGELSMPDWGGRRDLCLISQGG</sequence>
<gene>
    <name evidence="1" type="ORF">PLANPX_4425</name>
</gene>
<evidence type="ECO:0000313" key="2">
    <source>
        <dbReference type="Proteomes" id="UP000326837"/>
    </source>
</evidence>
<reference evidence="2" key="1">
    <citation type="submission" date="2019-10" db="EMBL/GenBank/DDBJ databases">
        <title>Lacipirellula parvula gen. nov., sp. nov., representing a lineage of planctomycetes widespread in freshwater anoxic habitats, and description of the family Lacipirellulaceae.</title>
        <authorList>
            <person name="Dedysh S.N."/>
            <person name="Kulichevskaya I.S."/>
            <person name="Beletsky A.V."/>
            <person name="Rakitin A.L."/>
            <person name="Mardanov A.V."/>
            <person name="Ivanova A.A."/>
            <person name="Saltykova V.X."/>
            <person name="Rijpstra W.I.C."/>
            <person name="Sinninghe Damste J.S."/>
            <person name="Ravin N.V."/>
        </authorList>
    </citation>
    <scope>NUCLEOTIDE SEQUENCE [LARGE SCALE GENOMIC DNA]</scope>
    <source>
        <strain evidence="2">PX69</strain>
    </source>
</reference>
<dbReference type="EMBL" id="AP021861">
    <property type="protein sequence ID" value="BBO34813.1"/>
    <property type="molecule type" value="Genomic_DNA"/>
</dbReference>
<accession>A0A5K7XKJ5</accession>
<organism evidence="1 2">
    <name type="scientific">Lacipirellula parvula</name>
    <dbReference type="NCBI Taxonomy" id="2650471"/>
    <lineage>
        <taxon>Bacteria</taxon>
        <taxon>Pseudomonadati</taxon>
        <taxon>Planctomycetota</taxon>
        <taxon>Planctomycetia</taxon>
        <taxon>Pirellulales</taxon>
        <taxon>Lacipirellulaceae</taxon>
        <taxon>Lacipirellula</taxon>
    </lineage>
</organism>
<proteinExistence type="predicted"/>
<dbReference type="AlphaFoldDB" id="A0A5K7XKJ5"/>
<dbReference type="Proteomes" id="UP000326837">
    <property type="component" value="Chromosome"/>
</dbReference>
<protein>
    <submittedName>
        <fullName evidence="1">Uncharacterized protein</fullName>
    </submittedName>
</protein>